<keyword evidence="1" id="KW-0472">Membrane</keyword>
<evidence type="ECO:0000259" key="2">
    <source>
        <dbReference type="SMART" id="SM00278"/>
    </source>
</evidence>
<keyword evidence="1" id="KW-1133">Transmembrane helix</keyword>
<reference evidence="3 4" key="1">
    <citation type="submission" date="2021-04" db="EMBL/GenBank/DDBJ databases">
        <title>Metabacillus sp. strain KIGAM252 whole genome sequence.</title>
        <authorList>
            <person name="Seo M.-J."/>
            <person name="Cho E.-S."/>
            <person name="Hwang C.Y."/>
            <person name="Yoon D.J."/>
        </authorList>
    </citation>
    <scope>NUCLEOTIDE SEQUENCE [LARGE SCALE GENOMIC DNA]</scope>
    <source>
        <strain evidence="3 4">KIGAM252</strain>
    </source>
</reference>
<feature type="transmembrane region" description="Helical" evidence="1">
    <location>
        <begin position="7"/>
        <end position="26"/>
    </location>
</feature>
<dbReference type="PANTHER" id="PTHR21180:SF32">
    <property type="entry name" value="ENDONUCLEASE_EXONUCLEASE_PHOSPHATASE FAMILY DOMAIN-CONTAINING PROTEIN 1"/>
    <property type="match status" value="1"/>
</dbReference>
<dbReference type="EMBL" id="JAGVRK010000001">
    <property type="protein sequence ID" value="MBS2969767.1"/>
    <property type="molecule type" value="Genomic_DNA"/>
</dbReference>
<name>A0ABS5LG88_9BACI</name>
<dbReference type="Pfam" id="PF12836">
    <property type="entry name" value="HHH_3"/>
    <property type="match status" value="1"/>
</dbReference>
<dbReference type="InterPro" id="IPR010994">
    <property type="entry name" value="RuvA_2-like"/>
</dbReference>
<dbReference type="Gene3D" id="3.10.560.10">
    <property type="entry name" value="Outer membrane lipoprotein wza domain like"/>
    <property type="match status" value="1"/>
</dbReference>
<dbReference type="SMART" id="SM00278">
    <property type="entry name" value="HhH1"/>
    <property type="match status" value="2"/>
</dbReference>
<dbReference type="InterPro" id="IPR003583">
    <property type="entry name" value="Hlx-hairpin-Hlx_DNA-bd_motif"/>
</dbReference>
<dbReference type="Gene3D" id="1.10.150.310">
    <property type="entry name" value="Tex RuvX-like domain-like"/>
    <property type="match status" value="1"/>
</dbReference>
<feature type="domain" description="Helix-hairpin-helix DNA-binding motif class 1" evidence="2">
    <location>
        <begin position="163"/>
        <end position="182"/>
    </location>
</feature>
<dbReference type="InterPro" id="IPR004509">
    <property type="entry name" value="Competence_ComEA_HhH"/>
</dbReference>
<accession>A0ABS5LG88</accession>
<organism evidence="3 4">
    <name type="scientific">Metabacillus flavus</name>
    <dbReference type="NCBI Taxonomy" id="2823519"/>
    <lineage>
        <taxon>Bacteria</taxon>
        <taxon>Bacillati</taxon>
        <taxon>Bacillota</taxon>
        <taxon>Bacilli</taxon>
        <taxon>Bacillales</taxon>
        <taxon>Bacillaceae</taxon>
        <taxon>Metabacillus</taxon>
    </lineage>
</organism>
<dbReference type="NCBIfam" id="TIGR00426">
    <property type="entry name" value="competence protein ComEA helix-hairpin-helix repeat region"/>
    <property type="match status" value="1"/>
</dbReference>
<gene>
    <name evidence="3" type="ORF">J9317_13425</name>
</gene>
<evidence type="ECO:0000313" key="3">
    <source>
        <dbReference type="EMBL" id="MBS2969767.1"/>
    </source>
</evidence>
<keyword evidence="1" id="KW-0812">Transmembrane</keyword>
<dbReference type="PANTHER" id="PTHR21180">
    <property type="entry name" value="ENDONUCLEASE/EXONUCLEASE/PHOSPHATASE FAMILY DOMAIN-CONTAINING PROTEIN 1"/>
    <property type="match status" value="1"/>
</dbReference>
<protein>
    <submittedName>
        <fullName evidence="3">Helix-hairpin-helix domain-containing protein</fullName>
    </submittedName>
</protein>
<dbReference type="InterPro" id="IPR019554">
    <property type="entry name" value="Soluble_ligand-bd"/>
</dbReference>
<proteinExistence type="predicted"/>
<feature type="domain" description="Helix-hairpin-helix DNA-binding motif class 1" evidence="2">
    <location>
        <begin position="193"/>
        <end position="212"/>
    </location>
</feature>
<evidence type="ECO:0000256" key="1">
    <source>
        <dbReference type="SAM" id="Phobius"/>
    </source>
</evidence>
<evidence type="ECO:0000313" key="4">
    <source>
        <dbReference type="Proteomes" id="UP000682403"/>
    </source>
</evidence>
<dbReference type="RefSeq" id="WP_211559388.1">
    <property type="nucleotide sequence ID" value="NZ_JAGVRK010000001.1"/>
</dbReference>
<dbReference type="InterPro" id="IPR051675">
    <property type="entry name" value="Endo/Exo/Phosphatase_dom_1"/>
</dbReference>
<keyword evidence="4" id="KW-1185">Reference proteome</keyword>
<sequence length="216" mass="23379">MDFLQKYKVLLIAGSLILLAAVFLMFSRELPEKAEKTQVIPDRVEIQDNSTAEAFTEAADEKEASTKKELFMVDVKGSVHRPGVYELWEGCRVKDAVDRAGGLLESADGKQVNLAAVLEDGTAIYIPVKGETVETELSQGTIAAQGSASSDAGKVNLNTAGLEDLQTLPGIGPSKAEAILAYREEKGKFKSEEELKEVSGIGDKTYEKLEDLIQVN</sequence>
<comment type="caution">
    <text evidence="3">The sequence shown here is derived from an EMBL/GenBank/DDBJ whole genome shotgun (WGS) entry which is preliminary data.</text>
</comment>
<dbReference type="SUPFAM" id="SSF47781">
    <property type="entry name" value="RuvA domain 2-like"/>
    <property type="match status" value="1"/>
</dbReference>
<dbReference type="Proteomes" id="UP000682403">
    <property type="component" value="Unassembled WGS sequence"/>
</dbReference>
<dbReference type="Pfam" id="PF10531">
    <property type="entry name" value="SLBB"/>
    <property type="match status" value="1"/>
</dbReference>